<keyword evidence="8" id="KW-1185">Reference proteome</keyword>
<gene>
    <name evidence="7" type="primary">slc23a2</name>
    <name evidence="7" type="ORF">NPIL_494091</name>
</gene>
<comment type="similarity">
    <text evidence="2">Belongs to the nucleobase:cation symporter-2 (NCS2) (TC 2.A.40) family.</text>
</comment>
<dbReference type="InterPro" id="IPR006043">
    <property type="entry name" value="NCS2"/>
</dbReference>
<evidence type="ECO:0008006" key="9">
    <source>
        <dbReference type="Google" id="ProtNLM"/>
    </source>
</evidence>
<dbReference type="PANTHER" id="PTHR11119">
    <property type="entry name" value="XANTHINE-URACIL / VITAMIN C PERMEASE FAMILY MEMBER"/>
    <property type="match status" value="1"/>
</dbReference>
<feature type="transmembrane region" description="Helical" evidence="6">
    <location>
        <begin position="42"/>
        <end position="68"/>
    </location>
</feature>
<feature type="transmembrane region" description="Helical" evidence="6">
    <location>
        <begin position="394"/>
        <end position="416"/>
    </location>
</feature>
<organism evidence="7 8">
    <name type="scientific">Nephila pilipes</name>
    <name type="common">Giant wood spider</name>
    <name type="synonym">Nephila maculata</name>
    <dbReference type="NCBI Taxonomy" id="299642"/>
    <lineage>
        <taxon>Eukaryota</taxon>
        <taxon>Metazoa</taxon>
        <taxon>Ecdysozoa</taxon>
        <taxon>Arthropoda</taxon>
        <taxon>Chelicerata</taxon>
        <taxon>Arachnida</taxon>
        <taxon>Araneae</taxon>
        <taxon>Araneomorphae</taxon>
        <taxon>Entelegynae</taxon>
        <taxon>Araneoidea</taxon>
        <taxon>Nephilidae</taxon>
        <taxon>Nephila</taxon>
    </lineage>
</organism>
<dbReference type="Pfam" id="PF00860">
    <property type="entry name" value="Xan_ur_permease"/>
    <property type="match status" value="1"/>
</dbReference>
<evidence type="ECO:0000313" key="7">
    <source>
        <dbReference type="EMBL" id="GFS90495.1"/>
    </source>
</evidence>
<evidence type="ECO:0000256" key="2">
    <source>
        <dbReference type="ARBA" id="ARBA00008821"/>
    </source>
</evidence>
<sequence>MDEKQIETFDVIQTSESRTDDVPERDEGLSKDIDYKIDDVPPWYVCLILSFQHYLTMLGGTVTYPYLISPHLCIPDDDPSRGYIISTTFFISGICTFLQTTFGARLPIVQGCSMGFLVPILAILHLPEWECPVRNPNITLTQDEAAEIWMPRMREIQGAVIGASLIEMIIGVTGMVGFLLNWITPLAIVPTISLVGLSLFVEASHSASGHWGIAMFTIILMVIFSQFLKDFAIPHPKYSSKTGWATGQFAVFKLFPVLLTILLSWSLCAILTVTNVLPQGNPARTDNLLSVLEDSPWFRFPYPGQWGLPTFTLAAILGILSGTLASIIESVGDYYACARLSGADSPPKHAINRGIFMEGLGCVIAGLYGTASGVTSFSENIGAIGITKVASRRVIQYGSLLMLLFGMLGKFGGVFVTIPPPILGGIFCIMFSMITAVGLSALHFVDLNSSRNLFVLGFSLFMGLCLPKWIQANPGAINTGYGLVDQTVTILLSTNMLVGGFIGFVLDNTIPGTDEERGILTWRKQTGTVSNSGGNLPIKSFELPLISKFLKKCSIFKYIPISPTYEEGSIKEKFINLRKHFKKEKSHEISGVC</sequence>
<evidence type="ECO:0000256" key="1">
    <source>
        <dbReference type="ARBA" id="ARBA00004141"/>
    </source>
</evidence>
<keyword evidence="4 6" id="KW-1133">Transmembrane helix</keyword>
<dbReference type="GO" id="GO:0016020">
    <property type="term" value="C:membrane"/>
    <property type="evidence" value="ECO:0007669"/>
    <property type="project" value="UniProtKB-SubCell"/>
</dbReference>
<dbReference type="OrthoDB" id="5981010at2759"/>
<proteinExistence type="inferred from homology"/>
<protein>
    <recommendedName>
        <fullName evidence="9">Solute carrier family 23 member 1</fullName>
    </recommendedName>
</protein>
<feature type="transmembrane region" description="Helical" evidence="6">
    <location>
        <begin position="80"/>
        <end position="102"/>
    </location>
</feature>
<keyword evidence="5 6" id="KW-0472">Membrane</keyword>
<evidence type="ECO:0000256" key="3">
    <source>
        <dbReference type="ARBA" id="ARBA00022692"/>
    </source>
</evidence>
<name>A0A8X6T9H5_NEPPI</name>
<evidence type="ECO:0000256" key="6">
    <source>
        <dbReference type="SAM" id="Phobius"/>
    </source>
</evidence>
<evidence type="ECO:0000256" key="4">
    <source>
        <dbReference type="ARBA" id="ARBA00022989"/>
    </source>
</evidence>
<feature type="transmembrane region" description="Helical" evidence="6">
    <location>
        <begin position="490"/>
        <end position="510"/>
    </location>
</feature>
<dbReference type="AlphaFoldDB" id="A0A8X6T9H5"/>
<reference evidence="7" key="1">
    <citation type="submission" date="2020-08" db="EMBL/GenBank/DDBJ databases">
        <title>Multicomponent nature underlies the extraordinary mechanical properties of spider dragline silk.</title>
        <authorList>
            <person name="Kono N."/>
            <person name="Nakamura H."/>
            <person name="Mori M."/>
            <person name="Yoshida Y."/>
            <person name="Ohtoshi R."/>
            <person name="Malay A.D."/>
            <person name="Moran D.A.P."/>
            <person name="Tomita M."/>
            <person name="Numata K."/>
            <person name="Arakawa K."/>
        </authorList>
    </citation>
    <scope>NUCLEOTIDE SEQUENCE</scope>
</reference>
<feature type="transmembrane region" description="Helical" evidence="6">
    <location>
        <begin position="208"/>
        <end position="228"/>
    </location>
</feature>
<dbReference type="EMBL" id="BMAW01099524">
    <property type="protein sequence ID" value="GFS90495.1"/>
    <property type="molecule type" value="Genomic_DNA"/>
</dbReference>
<dbReference type="GO" id="GO:0022857">
    <property type="term" value="F:transmembrane transporter activity"/>
    <property type="evidence" value="ECO:0007669"/>
    <property type="project" value="InterPro"/>
</dbReference>
<accession>A0A8X6T9H5</accession>
<evidence type="ECO:0000313" key="8">
    <source>
        <dbReference type="Proteomes" id="UP000887013"/>
    </source>
</evidence>
<keyword evidence="3 6" id="KW-0812">Transmembrane</keyword>
<feature type="transmembrane region" description="Helical" evidence="6">
    <location>
        <begin position="422"/>
        <end position="445"/>
    </location>
</feature>
<feature type="transmembrane region" description="Helical" evidence="6">
    <location>
        <begin position="159"/>
        <end position="188"/>
    </location>
</feature>
<evidence type="ECO:0000256" key="5">
    <source>
        <dbReference type="ARBA" id="ARBA00023136"/>
    </source>
</evidence>
<feature type="transmembrane region" description="Helical" evidence="6">
    <location>
        <begin position="249"/>
        <end position="273"/>
    </location>
</feature>
<comment type="subcellular location">
    <subcellularLocation>
        <location evidence="1">Membrane</location>
        <topology evidence="1">Multi-pass membrane protein</topology>
    </subcellularLocation>
</comment>
<feature type="transmembrane region" description="Helical" evidence="6">
    <location>
        <begin position="452"/>
        <end position="470"/>
    </location>
</feature>
<dbReference type="Proteomes" id="UP000887013">
    <property type="component" value="Unassembled WGS sequence"/>
</dbReference>
<feature type="transmembrane region" description="Helical" evidence="6">
    <location>
        <begin position="306"/>
        <end position="328"/>
    </location>
</feature>
<comment type="caution">
    <text evidence="7">The sequence shown here is derived from an EMBL/GenBank/DDBJ whole genome shotgun (WGS) entry which is preliminary data.</text>
</comment>